<dbReference type="EMBL" id="PNHK01000001">
    <property type="protein sequence ID" value="PMD05934.1"/>
    <property type="molecule type" value="Genomic_DNA"/>
</dbReference>
<name>A0A2N6VP78_9MICO</name>
<evidence type="ECO:0000313" key="1">
    <source>
        <dbReference type="EMBL" id="PMD05934.1"/>
    </source>
</evidence>
<dbReference type="AlphaFoldDB" id="A0A2N6VP78"/>
<dbReference type="Pfam" id="PF21853">
    <property type="entry name" value="DUF6912"/>
    <property type="match status" value="1"/>
</dbReference>
<accession>A0A2N6VP78</accession>
<dbReference type="RefSeq" id="WP_102237593.1">
    <property type="nucleotide sequence ID" value="NZ_PNHK01000001.1"/>
</dbReference>
<dbReference type="Proteomes" id="UP000235598">
    <property type="component" value="Unassembled WGS sequence"/>
</dbReference>
<comment type="caution">
    <text evidence="1">The sequence shown here is derived from an EMBL/GenBank/DDBJ whole genome shotgun (WGS) entry which is preliminary data.</text>
</comment>
<protein>
    <submittedName>
        <fullName evidence="1">Uncharacterized protein</fullName>
    </submittedName>
</protein>
<sequence>MSVRAYFPLTVSEFHSWPNITPSIGFTPHPRTHGLKGDALDEVEWLAMAYAAAALEEEAARTGEGRVVLAADIPAPVNTTEAGGDVLAFEPALFDPTKVVSAHIDDPEELSRLTDDAKNNIAVLREASLVWYDASEFGELIELTSQ</sequence>
<organism evidence="1 2">
    <name type="scientific">Brevibacterium paucivorans</name>
    <dbReference type="NCBI Taxonomy" id="170994"/>
    <lineage>
        <taxon>Bacteria</taxon>
        <taxon>Bacillati</taxon>
        <taxon>Actinomycetota</taxon>
        <taxon>Actinomycetes</taxon>
        <taxon>Micrococcales</taxon>
        <taxon>Brevibacteriaceae</taxon>
        <taxon>Brevibacterium</taxon>
    </lineage>
</organism>
<proteinExistence type="predicted"/>
<dbReference type="OrthoDB" id="4803966at2"/>
<evidence type="ECO:0000313" key="2">
    <source>
        <dbReference type="Proteomes" id="UP000235598"/>
    </source>
</evidence>
<dbReference type="InterPro" id="IPR054206">
    <property type="entry name" value="DUF6912"/>
</dbReference>
<gene>
    <name evidence="1" type="ORF">CJ199_00540</name>
</gene>
<reference evidence="1 2" key="1">
    <citation type="submission" date="2017-09" db="EMBL/GenBank/DDBJ databases">
        <title>Bacterial strain isolated from the female urinary microbiota.</title>
        <authorList>
            <person name="Thomas-White K."/>
            <person name="Kumar N."/>
            <person name="Forster S."/>
            <person name="Putonti C."/>
            <person name="Lawley T."/>
            <person name="Wolfe A.J."/>
        </authorList>
    </citation>
    <scope>NUCLEOTIDE SEQUENCE [LARGE SCALE GENOMIC DNA]</scope>
    <source>
        <strain evidence="1 2">UMB1301</strain>
    </source>
</reference>